<keyword evidence="4 11" id="KW-0808">Transferase</keyword>
<accession>A0A6A0A8R7</accession>
<comment type="cofactor">
    <cofactor evidence="1">
        <name>Zn(2+)</name>
        <dbReference type="ChEBI" id="CHEBI:29105"/>
    </cofactor>
</comment>
<keyword evidence="5" id="KW-0479">Metal-binding</keyword>
<dbReference type="SUPFAM" id="SSF48239">
    <property type="entry name" value="Terpenoid cyclases/Protein prenyltransferases"/>
    <property type="match status" value="1"/>
</dbReference>
<evidence type="ECO:0000256" key="8">
    <source>
        <dbReference type="ARBA" id="ARBA00030816"/>
    </source>
</evidence>
<protein>
    <recommendedName>
        <fullName evidence="8">Geranylgeranyl transferase type II subunit beta</fullName>
    </recommendedName>
    <alternativeName>
        <fullName evidence="9">Type II protein geranyl-geranyltransferase subunit beta</fullName>
    </alternativeName>
</protein>
<reference evidence="11 12" key="1">
    <citation type="submission" date="2020-02" db="EMBL/GenBank/DDBJ databases">
        <title>Draft genome sequence of Haematococcus lacustris strain NIES-144.</title>
        <authorList>
            <person name="Morimoto D."/>
            <person name="Nakagawa S."/>
            <person name="Yoshida T."/>
            <person name="Sawayama S."/>
        </authorList>
    </citation>
    <scope>NUCLEOTIDE SEQUENCE [LARGE SCALE GENOMIC DNA]</scope>
    <source>
        <strain evidence="11 12">NIES-144</strain>
    </source>
</reference>
<dbReference type="Gene3D" id="1.50.10.20">
    <property type="match status" value="1"/>
</dbReference>
<dbReference type="InterPro" id="IPR001330">
    <property type="entry name" value="Prenyltrans"/>
</dbReference>
<keyword evidence="7" id="KW-0862">Zinc</keyword>
<keyword evidence="6" id="KW-0677">Repeat</keyword>
<dbReference type="InterPro" id="IPR008930">
    <property type="entry name" value="Terpenoid_cyclase/PrenylTrfase"/>
</dbReference>
<dbReference type="PANTHER" id="PTHR11774:SF11">
    <property type="entry name" value="GERANYLGERANYL TRANSFERASE TYPE-2 SUBUNIT BETA"/>
    <property type="match status" value="1"/>
</dbReference>
<evidence type="ECO:0000259" key="10">
    <source>
        <dbReference type="Pfam" id="PF00432"/>
    </source>
</evidence>
<comment type="caution">
    <text evidence="11">The sequence shown here is derived from an EMBL/GenBank/DDBJ whole genome shotgun (WGS) entry which is preliminary data.</text>
</comment>
<proteinExistence type="inferred from homology"/>
<dbReference type="GO" id="GO:0046872">
    <property type="term" value="F:metal ion binding"/>
    <property type="evidence" value="ECO:0007669"/>
    <property type="project" value="UniProtKB-KW"/>
</dbReference>
<dbReference type="AlphaFoldDB" id="A0A6A0A8R7"/>
<dbReference type="GO" id="GO:0005968">
    <property type="term" value="C:Rab-protein geranylgeranyltransferase complex"/>
    <property type="evidence" value="ECO:0007669"/>
    <property type="project" value="TreeGrafter"/>
</dbReference>
<dbReference type="InterPro" id="IPR045089">
    <property type="entry name" value="PGGT1B-like"/>
</dbReference>
<evidence type="ECO:0000256" key="1">
    <source>
        <dbReference type="ARBA" id="ARBA00001947"/>
    </source>
</evidence>
<dbReference type="PANTHER" id="PTHR11774">
    <property type="entry name" value="GERANYLGERANYL TRANSFERASE TYPE BETA SUBUNIT"/>
    <property type="match status" value="1"/>
</dbReference>
<organism evidence="11 12">
    <name type="scientific">Haematococcus lacustris</name>
    <name type="common">Green alga</name>
    <name type="synonym">Haematococcus pluvialis</name>
    <dbReference type="NCBI Taxonomy" id="44745"/>
    <lineage>
        <taxon>Eukaryota</taxon>
        <taxon>Viridiplantae</taxon>
        <taxon>Chlorophyta</taxon>
        <taxon>core chlorophytes</taxon>
        <taxon>Chlorophyceae</taxon>
        <taxon>CS clade</taxon>
        <taxon>Chlamydomonadales</taxon>
        <taxon>Haematococcaceae</taxon>
        <taxon>Haematococcus</taxon>
    </lineage>
</organism>
<evidence type="ECO:0000313" key="12">
    <source>
        <dbReference type="Proteomes" id="UP000485058"/>
    </source>
</evidence>
<dbReference type="Pfam" id="PF00432">
    <property type="entry name" value="Prenyltrans"/>
    <property type="match status" value="1"/>
</dbReference>
<evidence type="ECO:0000256" key="4">
    <source>
        <dbReference type="ARBA" id="ARBA00022679"/>
    </source>
</evidence>
<keyword evidence="12" id="KW-1185">Reference proteome</keyword>
<evidence type="ECO:0000256" key="7">
    <source>
        <dbReference type="ARBA" id="ARBA00022833"/>
    </source>
</evidence>
<keyword evidence="3" id="KW-0637">Prenyltransferase</keyword>
<dbReference type="Proteomes" id="UP000485058">
    <property type="component" value="Unassembled WGS sequence"/>
</dbReference>
<dbReference type="GO" id="GO:0004663">
    <property type="term" value="F:Rab geranylgeranyltransferase activity"/>
    <property type="evidence" value="ECO:0007669"/>
    <property type="project" value="TreeGrafter"/>
</dbReference>
<evidence type="ECO:0000256" key="9">
    <source>
        <dbReference type="ARBA" id="ARBA00032766"/>
    </source>
</evidence>
<feature type="domain" description="Prenyltransferase alpha-alpha toroid" evidence="10">
    <location>
        <begin position="15"/>
        <end position="110"/>
    </location>
</feature>
<name>A0A6A0A8R7_HAELA</name>
<comment type="similarity">
    <text evidence="2">Belongs to the protein prenyltransferase subunit beta family.</text>
</comment>
<evidence type="ECO:0000256" key="5">
    <source>
        <dbReference type="ARBA" id="ARBA00022723"/>
    </source>
</evidence>
<evidence type="ECO:0000256" key="3">
    <source>
        <dbReference type="ARBA" id="ARBA00022602"/>
    </source>
</evidence>
<evidence type="ECO:0000256" key="2">
    <source>
        <dbReference type="ARBA" id="ARBA00010497"/>
    </source>
</evidence>
<gene>
    <name evidence="11" type="ORF">HaLaN_27715</name>
</gene>
<evidence type="ECO:0000313" key="11">
    <source>
        <dbReference type="EMBL" id="GFH29110.1"/>
    </source>
</evidence>
<dbReference type="EMBL" id="BLLF01004187">
    <property type="protein sequence ID" value="GFH29110.1"/>
    <property type="molecule type" value="Genomic_DNA"/>
</dbReference>
<evidence type="ECO:0000256" key="6">
    <source>
        <dbReference type="ARBA" id="ARBA00022737"/>
    </source>
</evidence>
<sequence length="139" mass="15592">MFSRYTACVTGCCRLCERQTPSGGLNGRPEKLQDVCYSWWCLSCLSILGRLHWIDQTALTRFILHCQDEDDGGISDRPEDMADVYHTFFGIAALSLMGYPGLQGVDPTWALPVSVVKRLKEAQEQQREVKTNLISADSC</sequence>